<dbReference type="EMBL" id="GBYX01475102">
    <property type="protein sequence ID" value="JAO06572.1"/>
    <property type="molecule type" value="Transcribed_RNA"/>
</dbReference>
<feature type="region of interest" description="Disordered" evidence="1">
    <location>
        <begin position="58"/>
        <end position="102"/>
    </location>
</feature>
<protein>
    <submittedName>
        <fullName evidence="2">PPUP7688</fullName>
    </submittedName>
</protein>
<feature type="non-terminal residue" evidence="2">
    <location>
        <position position="1"/>
    </location>
</feature>
<sequence>AGAERGWREVRWRRGEVEVEARTLDRKVEDSLKWRREKGGEGYGERKRLNGCTYNGLHPAPALVSGAPPASPRSFVSPHPGDGEHRRGFQQKDPCPQLPSRG</sequence>
<reference evidence="2" key="1">
    <citation type="submission" date="2014-12" db="EMBL/GenBank/DDBJ databases">
        <title>Parallel Evolution in Life History Adaptation Evident in the Tissue-Specific Poeciliopsis prolifica transcriptome.</title>
        <authorList>
            <person name="Jue N.K."/>
            <person name="Foley R.J."/>
            <person name="Obergfell C."/>
            <person name="Reznick D.N."/>
            <person name="O'Neill R.J."/>
            <person name="O'Neill M.J."/>
        </authorList>
    </citation>
    <scope>NUCLEOTIDE SEQUENCE</scope>
</reference>
<name>A0A0S7EQA8_9TELE</name>
<dbReference type="AlphaFoldDB" id="A0A0S7EQA8"/>
<gene>
    <name evidence="2" type="primary">PPUP7688</name>
</gene>
<accession>A0A0S7EQA8</accession>
<proteinExistence type="predicted"/>
<evidence type="ECO:0000256" key="1">
    <source>
        <dbReference type="SAM" id="MobiDB-lite"/>
    </source>
</evidence>
<evidence type="ECO:0000313" key="2">
    <source>
        <dbReference type="EMBL" id="JAO06572.1"/>
    </source>
</evidence>
<organism evidence="2">
    <name type="scientific">Poeciliopsis prolifica</name>
    <name type="common">blackstripe livebearer</name>
    <dbReference type="NCBI Taxonomy" id="188132"/>
    <lineage>
        <taxon>Eukaryota</taxon>
        <taxon>Metazoa</taxon>
        <taxon>Chordata</taxon>
        <taxon>Craniata</taxon>
        <taxon>Vertebrata</taxon>
        <taxon>Euteleostomi</taxon>
        <taxon>Actinopterygii</taxon>
        <taxon>Neopterygii</taxon>
        <taxon>Teleostei</taxon>
        <taxon>Neoteleostei</taxon>
        <taxon>Acanthomorphata</taxon>
        <taxon>Ovalentaria</taxon>
        <taxon>Atherinomorphae</taxon>
        <taxon>Cyprinodontiformes</taxon>
        <taxon>Poeciliidae</taxon>
        <taxon>Poeciliinae</taxon>
        <taxon>Poeciliopsis</taxon>
    </lineage>
</organism>